<evidence type="ECO:0000256" key="1">
    <source>
        <dbReference type="ARBA" id="ARBA00004123"/>
    </source>
</evidence>
<dbReference type="HOGENOM" id="CLU_007205_0_1_1"/>
<dbReference type="eggNOG" id="KOG3322">
    <property type="taxonomic scope" value="Eukaryota"/>
</dbReference>
<evidence type="ECO:0000259" key="6">
    <source>
        <dbReference type="Pfam" id="PF08170"/>
    </source>
</evidence>
<protein>
    <submittedName>
        <fullName evidence="8">Ribonucleases P/MRP protein subunit</fullName>
        <ecNumber evidence="8">3.1.26.5</ecNumber>
    </submittedName>
</protein>
<dbReference type="InterPro" id="IPR009723">
    <property type="entry name" value="Pop1_N"/>
</dbReference>
<evidence type="ECO:0000313" key="9">
    <source>
        <dbReference type="Proteomes" id="UP000009328"/>
    </source>
</evidence>
<dbReference type="InParanoid" id="K0KFY1"/>
<evidence type="ECO:0000259" key="5">
    <source>
        <dbReference type="Pfam" id="PF06978"/>
    </source>
</evidence>
<dbReference type="EC" id="3.1.26.5" evidence="8"/>
<dbReference type="Pfam" id="PF22770">
    <property type="entry name" value="POP1_C"/>
    <property type="match status" value="1"/>
</dbReference>
<name>K0KFY1_WICCF</name>
<dbReference type="InterPro" id="IPR039182">
    <property type="entry name" value="Pop1"/>
</dbReference>
<feature type="region of interest" description="Disordered" evidence="4">
    <location>
        <begin position="655"/>
        <end position="688"/>
    </location>
</feature>
<evidence type="ECO:0000256" key="3">
    <source>
        <dbReference type="ARBA" id="ARBA00023242"/>
    </source>
</evidence>
<gene>
    <name evidence="8" type="primary">POP1</name>
    <name evidence="8" type="ORF">BN7_1365</name>
</gene>
<dbReference type="Pfam" id="PF08170">
    <property type="entry name" value="POPLD"/>
    <property type="match status" value="1"/>
</dbReference>
<reference evidence="8 9" key="1">
    <citation type="journal article" date="2012" name="Eukaryot. Cell">
        <title>Draft genome sequence of Wickerhamomyces ciferrii NRRL Y-1031 F-60-10.</title>
        <authorList>
            <person name="Schneider J."/>
            <person name="Andrea H."/>
            <person name="Blom J."/>
            <person name="Jaenicke S."/>
            <person name="Ruckert C."/>
            <person name="Schorsch C."/>
            <person name="Szczepanowski R."/>
            <person name="Farwick M."/>
            <person name="Goesmann A."/>
            <person name="Puhler A."/>
            <person name="Schaffer S."/>
            <person name="Tauch A."/>
            <person name="Kohler T."/>
            <person name="Brinkrolf K."/>
        </authorList>
    </citation>
    <scope>NUCLEOTIDE SEQUENCE [LARGE SCALE GENOMIC DNA]</scope>
    <source>
        <strain evidence="9">ATCC 14091 / BCRC 22168 / CBS 111 / JCM 3599 / NBRC 0793 / NRRL Y-1031 F-60-10</strain>
    </source>
</reference>
<accession>K0KFY1</accession>
<dbReference type="PANTHER" id="PTHR22731:SF3">
    <property type="entry name" value="RIBONUCLEASES P_MRP PROTEIN SUBUNIT POP1"/>
    <property type="match status" value="1"/>
</dbReference>
<keyword evidence="8" id="KW-0378">Hydrolase</keyword>
<proteinExistence type="predicted"/>
<dbReference type="EMBL" id="CAIF01000029">
    <property type="protein sequence ID" value="CCH41826.1"/>
    <property type="molecule type" value="Genomic_DNA"/>
</dbReference>
<sequence>MSRQLGKGAGGGVDSKTYRKLKKKQSRQIRTEINDPALNKDGVLNVNDFLKSRRYEINELEKAQLNSKFSSSSRTFQSLPRKLRRRTASHNVKRIPKRMRNRAIREMANETSGIKKKPLKGKQLYRARTLRNLLKLAARANLMRLVPVDKRLSAGRLRIRQRIKTLNEQLQNSKDSEKFIKINNNIGSYDVSALNQLASPPIGKIKYMKRQRKFTWLSTHVWHSKRSHLVKRWGFQIPLKPTQKSFRLSHRNFNLTGAIIWDKSYINTMIIQSDNIQSIADTLSSLTNGKAIGKRYLQNGGIYDGLIYKNDEIIGTGTTIFFKSSDEETKRLIVRLHPAIYQSVFDHLLSIKTEDVEIIDTRYAIGSIDVGGPIALSTLGTILKPANKSSEESKLFGKLCTENTLPDNTVFTYQAIDPRLANRNKPRPNKSTNIIDTLIDMKVTKANINTKIVDNLLTSQGRTNSYENQLSLKQIAAQKNIQSSNESKDVTSFPVIIYKTNNNIWTVLLPWYWVLPVWHAMNHIAHMNHGGILQSHQLNFEQNKLFFPDDYPFTSAGFVDHLIAAKEKEEKWEKKPIAKKINYDKLKIRNDDYEKGEIGNPFTADWRYLQLLKFGLNQVKSDKNTRTSAWTEKFTRKIEEPHDVYNFIKDVKNTDKESDSRGEKLTIPVQLYDPKKVPGPPSSPDDPLSISPIKIELVSRGFTSDNARIYSIPEPELNKWIKSTNTKRPTGKKQHEYPEVPTSKNLIGFITSGSYNLSRGLNTGVGYIDATYLKKVTSGQKQQKKYCVIRNVGTDFGRLASWESIDI</sequence>
<dbReference type="GO" id="GO:0004526">
    <property type="term" value="F:ribonuclease P activity"/>
    <property type="evidence" value="ECO:0007669"/>
    <property type="project" value="UniProtKB-EC"/>
</dbReference>
<keyword evidence="9" id="KW-1185">Reference proteome</keyword>
<dbReference type="AlphaFoldDB" id="K0KFY1"/>
<keyword evidence="2" id="KW-0819">tRNA processing</keyword>
<dbReference type="Pfam" id="PF06978">
    <property type="entry name" value="POP1_N"/>
    <property type="match status" value="1"/>
</dbReference>
<feature type="region of interest" description="Disordered" evidence="4">
    <location>
        <begin position="1"/>
        <end position="29"/>
    </location>
</feature>
<evidence type="ECO:0000313" key="8">
    <source>
        <dbReference type="EMBL" id="CCH41826.1"/>
    </source>
</evidence>
<dbReference type="GO" id="GO:0005655">
    <property type="term" value="C:nucleolar ribonuclease P complex"/>
    <property type="evidence" value="ECO:0007669"/>
    <property type="project" value="InterPro"/>
</dbReference>
<feature type="compositionally biased region" description="Basic and acidic residues" evidence="4">
    <location>
        <begin position="655"/>
        <end position="664"/>
    </location>
</feature>
<feature type="domain" description="Pop1 N-terminal" evidence="5">
    <location>
        <begin position="49"/>
        <end position="273"/>
    </location>
</feature>
<comment type="caution">
    <text evidence="8">The sequence shown here is derived from an EMBL/GenBank/DDBJ whole genome shotgun (WGS) entry which is preliminary data.</text>
</comment>
<feature type="domain" description="POP1 C-terminal" evidence="7">
    <location>
        <begin position="741"/>
        <end position="803"/>
    </location>
</feature>
<evidence type="ECO:0000256" key="2">
    <source>
        <dbReference type="ARBA" id="ARBA00022694"/>
    </source>
</evidence>
<feature type="compositionally biased region" description="Basic residues" evidence="4">
    <location>
        <begin position="18"/>
        <end position="27"/>
    </location>
</feature>
<evidence type="ECO:0000259" key="7">
    <source>
        <dbReference type="Pfam" id="PF22770"/>
    </source>
</evidence>
<comment type="subcellular location">
    <subcellularLocation>
        <location evidence="1">Nucleus</location>
    </subcellularLocation>
</comment>
<dbReference type="STRING" id="1206466.K0KFY1"/>
<dbReference type="PANTHER" id="PTHR22731">
    <property type="entry name" value="RIBONUCLEASES P/MRP PROTEIN SUBUNIT POP1"/>
    <property type="match status" value="1"/>
</dbReference>
<dbReference type="InterPro" id="IPR012590">
    <property type="entry name" value="POPLD_dom"/>
</dbReference>
<evidence type="ECO:0000256" key="4">
    <source>
        <dbReference type="SAM" id="MobiDB-lite"/>
    </source>
</evidence>
<feature type="domain" description="POPLD" evidence="6">
    <location>
        <begin position="505"/>
        <end position="606"/>
    </location>
</feature>
<dbReference type="GO" id="GO:0000172">
    <property type="term" value="C:ribonuclease MRP complex"/>
    <property type="evidence" value="ECO:0007669"/>
    <property type="project" value="InterPro"/>
</dbReference>
<dbReference type="GO" id="GO:0001682">
    <property type="term" value="P:tRNA 5'-leader removal"/>
    <property type="evidence" value="ECO:0007669"/>
    <property type="project" value="InterPro"/>
</dbReference>
<organism evidence="8 9">
    <name type="scientific">Wickerhamomyces ciferrii (strain ATCC 14091 / BCRC 22168 / CBS 111 / JCM 3599 / NBRC 0793 / NRRL Y-1031 F-60-10)</name>
    <name type="common">Yeast</name>
    <name type="synonym">Pichia ciferrii</name>
    <dbReference type="NCBI Taxonomy" id="1206466"/>
    <lineage>
        <taxon>Eukaryota</taxon>
        <taxon>Fungi</taxon>
        <taxon>Dikarya</taxon>
        <taxon>Ascomycota</taxon>
        <taxon>Saccharomycotina</taxon>
        <taxon>Saccharomycetes</taxon>
        <taxon>Phaffomycetales</taxon>
        <taxon>Wickerhamomycetaceae</taxon>
        <taxon>Wickerhamomyces</taxon>
    </lineage>
</organism>
<dbReference type="Proteomes" id="UP000009328">
    <property type="component" value="Unassembled WGS sequence"/>
</dbReference>
<dbReference type="InterPro" id="IPR055079">
    <property type="entry name" value="POP1_C"/>
</dbReference>
<keyword evidence="3" id="KW-0539">Nucleus</keyword>
<dbReference type="FunCoup" id="K0KFY1">
    <property type="interactions" value="139"/>
</dbReference>